<proteinExistence type="predicted"/>
<comment type="caution">
    <text evidence="2">The sequence shown here is derived from an EMBL/GenBank/DDBJ whole genome shotgun (WGS) entry which is preliminary data.</text>
</comment>
<name>A0A9X0EGA8_9PSED</name>
<accession>A0A9X0EGA8</accession>
<dbReference type="RefSeq" id="WP_037010060.1">
    <property type="nucleotide sequence ID" value="NZ_JRMB01000001.1"/>
</dbReference>
<sequence length="95" mass="10871">MNPDITLGDEDGSPPRPDWFSSEHRARIDELIGKLKTSDTREGVSRYHAMAEGYLLGLLDSNHVSVEHHDAVRQYLHTLAIARLKVIKPKARRQW</sequence>
<protein>
    <submittedName>
        <fullName evidence="2">Uncharacterized protein</fullName>
    </submittedName>
</protein>
<feature type="region of interest" description="Disordered" evidence="1">
    <location>
        <begin position="1"/>
        <end position="21"/>
    </location>
</feature>
<gene>
    <name evidence="2" type="ORF">LT42_03865</name>
</gene>
<dbReference type="EMBL" id="JRMB01000001">
    <property type="protein sequence ID" value="KGF65103.1"/>
    <property type="molecule type" value="Genomic_DNA"/>
</dbReference>
<evidence type="ECO:0000313" key="3">
    <source>
        <dbReference type="Proteomes" id="UP000029719"/>
    </source>
</evidence>
<evidence type="ECO:0000313" key="2">
    <source>
        <dbReference type="EMBL" id="KGF65103.1"/>
    </source>
</evidence>
<dbReference type="AlphaFoldDB" id="A0A9X0EGA8"/>
<dbReference type="OrthoDB" id="6896387at2"/>
<dbReference type="Proteomes" id="UP000029719">
    <property type="component" value="Unassembled WGS sequence"/>
</dbReference>
<evidence type="ECO:0000256" key="1">
    <source>
        <dbReference type="SAM" id="MobiDB-lite"/>
    </source>
</evidence>
<organism evidence="2 3">
    <name type="scientific">Pseudomonas lutea</name>
    <dbReference type="NCBI Taxonomy" id="243924"/>
    <lineage>
        <taxon>Bacteria</taxon>
        <taxon>Pseudomonadati</taxon>
        <taxon>Pseudomonadota</taxon>
        <taxon>Gammaproteobacteria</taxon>
        <taxon>Pseudomonadales</taxon>
        <taxon>Pseudomonadaceae</taxon>
        <taxon>Pseudomonas</taxon>
    </lineage>
</organism>
<reference evidence="2 3" key="1">
    <citation type="submission" date="2014-09" db="EMBL/GenBank/DDBJ databases">
        <title>Genome sequence of Pseudomonas lutea strain DSM 17257T.</title>
        <authorList>
            <person name="Kwak Y."/>
            <person name="Shin J.-H."/>
        </authorList>
    </citation>
    <scope>NUCLEOTIDE SEQUENCE [LARGE SCALE GENOMIC DNA]</scope>
    <source>
        <strain evidence="2 3">DSM 17257</strain>
    </source>
</reference>